<dbReference type="Proteomes" id="UP001651158">
    <property type="component" value="Unassembled WGS sequence"/>
</dbReference>
<proteinExistence type="predicted"/>
<evidence type="ECO:0000313" key="2">
    <source>
        <dbReference type="Proteomes" id="UP001651158"/>
    </source>
</evidence>
<organism evidence="1 2">
    <name type="scientific">Taenia crassiceps</name>
    <dbReference type="NCBI Taxonomy" id="6207"/>
    <lineage>
        <taxon>Eukaryota</taxon>
        <taxon>Metazoa</taxon>
        <taxon>Spiralia</taxon>
        <taxon>Lophotrochozoa</taxon>
        <taxon>Platyhelminthes</taxon>
        <taxon>Cestoda</taxon>
        <taxon>Eucestoda</taxon>
        <taxon>Cyclophyllidea</taxon>
        <taxon>Taeniidae</taxon>
        <taxon>Taenia</taxon>
    </lineage>
</organism>
<accession>A0ABR4QF89</accession>
<gene>
    <name evidence="1" type="ORF">TcWFU_008751</name>
</gene>
<reference evidence="1 2" key="1">
    <citation type="journal article" date="2022" name="Front. Cell. Infect. Microbiol.">
        <title>The Genomes of Two Strains of Taenia crassiceps the Animal Model for the Study of Human Cysticercosis.</title>
        <authorList>
            <person name="Bobes R.J."/>
            <person name="Estrada K."/>
            <person name="Rios-Valencia D.G."/>
            <person name="Calderon-Gallegos A."/>
            <person name="de la Torre P."/>
            <person name="Carrero J.C."/>
            <person name="Sanchez-Flores A."/>
            <person name="Laclette J.P."/>
        </authorList>
    </citation>
    <scope>NUCLEOTIDE SEQUENCE [LARGE SCALE GENOMIC DNA]</scope>
    <source>
        <tissue evidence="1">Peritoneal cavity of infected mice</tissue>
    </source>
</reference>
<name>A0ABR4QF89_9CEST</name>
<comment type="caution">
    <text evidence="1">The sequence shown here is derived from an EMBL/GenBank/DDBJ whole genome shotgun (WGS) entry which is preliminary data.</text>
</comment>
<dbReference type="EMBL" id="JAKROA010000004">
    <property type="protein sequence ID" value="KAL5108114.1"/>
    <property type="molecule type" value="Genomic_DNA"/>
</dbReference>
<evidence type="ECO:0000313" key="1">
    <source>
        <dbReference type="EMBL" id="KAL5108114.1"/>
    </source>
</evidence>
<sequence length="138" mass="15461">MLYPLFPPSYHLVSGLCSCMLHQTSTKQCLLPPRTHLSLSVHVVGGAWMPLVAVERHLMTHVAHVLSTFNCGSVYPFQWRGIGESETSAYWCHRVRVRVRVRGMCLAFNHEEDGMSAVQMQCRRSAPPGGLKVQLDVS</sequence>
<keyword evidence="2" id="KW-1185">Reference proteome</keyword>
<protein>
    <submittedName>
        <fullName evidence="1">Uncharacterized protein</fullName>
    </submittedName>
</protein>